<dbReference type="SFLD" id="SFLDG00002">
    <property type="entry name" value="C1.7:_P-type_atpase_like"/>
    <property type="match status" value="1"/>
</dbReference>
<evidence type="ECO:0000256" key="10">
    <source>
        <dbReference type="ARBA" id="ARBA00023136"/>
    </source>
</evidence>
<dbReference type="NCBIfam" id="TIGR01494">
    <property type="entry name" value="ATPase_P-type"/>
    <property type="match status" value="2"/>
</dbReference>
<dbReference type="GO" id="GO:0140352">
    <property type="term" value="P:export from cell"/>
    <property type="evidence" value="ECO:0007669"/>
    <property type="project" value="UniProtKB-ARBA"/>
</dbReference>
<dbReference type="InterPro" id="IPR006068">
    <property type="entry name" value="ATPase_P-typ_cation-transptr_C"/>
</dbReference>
<organism evidence="14 15">
    <name type="scientific">Geomonas terrae</name>
    <dbReference type="NCBI Taxonomy" id="2562681"/>
    <lineage>
        <taxon>Bacteria</taxon>
        <taxon>Pseudomonadati</taxon>
        <taxon>Thermodesulfobacteriota</taxon>
        <taxon>Desulfuromonadia</taxon>
        <taxon>Geobacterales</taxon>
        <taxon>Geobacteraceae</taxon>
        <taxon>Geomonas</taxon>
    </lineage>
</organism>
<dbReference type="PROSITE" id="PS00154">
    <property type="entry name" value="ATPASE_E1_E2"/>
    <property type="match status" value="1"/>
</dbReference>
<keyword evidence="9 12" id="KW-1133">Transmembrane helix</keyword>
<dbReference type="Proteomes" id="UP000306416">
    <property type="component" value="Unassembled WGS sequence"/>
</dbReference>
<keyword evidence="5" id="KW-0479">Metal-binding</keyword>
<feature type="transmembrane region" description="Helical" evidence="12">
    <location>
        <begin position="102"/>
        <end position="118"/>
    </location>
</feature>
<evidence type="ECO:0000256" key="7">
    <source>
        <dbReference type="ARBA" id="ARBA00022840"/>
    </source>
</evidence>
<keyword evidence="15" id="KW-1185">Reference proteome</keyword>
<feature type="transmembrane region" description="Helical" evidence="12">
    <location>
        <begin position="811"/>
        <end position="829"/>
    </location>
</feature>
<dbReference type="SFLD" id="SFLDF00027">
    <property type="entry name" value="p-type_atpase"/>
    <property type="match status" value="1"/>
</dbReference>
<comment type="caution">
    <text evidence="14">The sequence shown here is derived from an EMBL/GenBank/DDBJ whole genome shotgun (WGS) entry which is preliminary data.</text>
</comment>
<evidence type="ECO:0000259" key="13">
    <source>
        <dbReference type="SMART" id="SM00831"/>
    </source>
</evidence>
<dbReference type="FunFam" id="3.40.50.1000:FF:000001">
    <property type="entry name" value="Phospholipid-transporting ATPase IC"/>
    <property type="match status" value="1"/>
</dbReference>
<keyword evidence="3" id="KW-1003">Cell membrane</keyword>
<sequence length="929" mass="99534">MTKRRRTAYLGVAVGETARDTQHPSWHTLGTGEVLSLLESSPEGLAAAEAARRLVRYGPNELEPPRSVSPWSVLIRQFKNVLILILLVSTLLSAFLGHAMEAAAIAVIVLFAVLLGFIQEYRAERALEALRLMAAPDAVLIREGKLVTAPARELVPGDLLMLRPGDRVAADVRLVEAVNLQLDEAALTGESVPVEKDAAPLVDPDAALAERKCMAYAGTVVSNGRGRGVVVATAMGTEFGSIARMLTGIETGRTPLQENLDRVGNLLARAALAVVAAIVILGLWRGEALVAMLLFGVALGVAAVPEALPAVVTISLALGVQRMVRRHALMRRLAAVETLGSTTVICSDKTGTLTRDEMTVRNCYAAGTWYDLTGSGYAPEGEFLREGRVVPPSAELAELLRVGVLACDACLARDEETGRYRVQGDPTEGALVVAASKAGLERDALNARYPRVDEIPFTSERKCMTTLNRDGAALTACVKGAPEVVLAACASELAEDGERPLDEAARRRHLEAARIMAEGALRVLAVARKEVTGRSDAEKGLTFLGLVGMIDPPRSEAREAIATCREAGIIPVMITGDHPVTAAAVARELGLIADGRVVTGAELSAMDDDLLEREAQEIRVYARVSPEHKLRVVSALQKRGHVVAMTGDGVNDAPALKKADIGIAMGITGTEVSKEAAAMTLTDDNFASIVAAVEEGRGIFDNIRKYLMYLLSSNIGEIGLMAGTMLAGLPLPLSAVQILYVNLATDGLPALALAVDPAEADIMRRPPRRASGGIFTRGVVALILVGGIWSALVNLLLFAWARASGCSDREAMTMAFVSLVLIQFFKAYNFRSDRHSVFRRPFANRWLNGAILWEFALLLLVVYLPFLHRPFGTFSLTRGDWGVIILASGSIFPVLELAKWFLRRRDTGRSEPAEKKDPPCPPFAKGGTQ</sequence>
<dbReference type="GO" id="GO:0016887">
    <property type="term" value="F:ATP hydrolysis activity"/>
    <property type="evidence" value="ECO:0007669"/>
    <property type="project" value="InterPro"/>
</dbReference>
<dbReference type="PRINTS" id="PR00119">
    <property type="entry name" value="CATATPASE"/>
</dbReference>
<dbReference type="PANTHER" id="PTHR43294">
    <property type="entry name" value="SODIUM/POTASSIUM-TRANSPORTING ATPASE SUBUNIT ALPHA"/>
    <property type="match status" value="1"/>
</dbReference>
<dbReference type="GO" id="GO:0019829">
    <property type="term" value="F:ATPase-coupled monoatomic cation transmembrane transporter activity"/>
    <property type="evidence" value="ECO:0007669"/>
    <property type="project" value="UniProtKB-ARBA"/>
</dbReference>
<dbReference type="Pfam" id="PF00689">
    <property type="entry name" value="Cation_ATPase_C"/>
    <property type="match status" value="1"/>
</dbReference>
<dbReference type="AlphaFoldDB" id="A0A4S1CFF4"/>
<keyword evidence="7" id="KW-0067">ATP-binding</keyword>
<evidence type="ECO:0000256" key="5">
    <source>
        <dbReference type="ARBA" id="ARBA00022723"/>
    </source>
</evidence>
<dbReference type="Pfam" id="PF00690">
    <property type="entry name" value="Cation_ATPase_N"/>
    <property type="match status" value="1"/>
</dbReference>
<dbReference type="Gene3D" id="2.70.150.10">
    <property type="entry name" value="Calcium-transporting ATPase, cytoplasmic transduction domain A"/>
    <property type="match status" value="1"/>
</dbReference>
<evidence type="ECO:0000256" key="8">
    <source>
        <dbReference type="ARBA" id="ARBA00022967"/>
    </source>
</evidence>
<name>A0A4S1CFF4_9BACT</name>
<feature type="transmembrane region" description="Helical" evidence="12">
    <location>
        <begin position="850"/>
        <end position="869"/>
    </location>
</feature>
<dbReference type="EMBL" id="SRSC01000002">
    <property type="protein sequence ID" value="TGU72227.1"/>
    <property type="molecule type" value="Genomic_DNA"/>
</dbReference>
<dbReference type="FunFam" id="2.70.150.10:FF:000016">
    <property type="entry name" value="Calcium-transporting P-type ATPase putative"/>
    <property type="match status" value="1"/>
</dbReference>
<dbReference type="GO" id="GO:0098662">
    <property type="term" value="P:inorganic cation transmembrane transport"/>
    <property type="evidence" value="ECO:0007669"/>
    <property type="project" value="UniProtKB-ARBA"/>
</dbReference>
<dbReference type="InterPro" id="IPR050510">
    <property type="entry name" value="Cation_transp_ATPase_P-type"/>
</dbReference>
<evidence type="ECO:0000256" key="6">
    <source>
        <dbReference type="ARBA" id="ARBA00022741"/>
    </source>
</evidence>
<dbReference type="InterPro" id="IPR023298">
    <property type="entry name" value="ATPase_P-typ_TM_dom_sf"/>
</dbReference>
<dbReference type="Pfam" id="PF13246">
    <property type="entry name" value="Cation_ATPase"/>
    <property type="match status" value="1"/>
</dbReference>
<dbReference type="InterPro" id="IPR018303">
    <property type="entry name" value="ATPase_P-typ_P_site"/>
</dbReference>
<dbReference type="SFLD" id="SFLDS00003">
    <property type="entry name" value="Haloacid_Dehalogenase"/>
    <property type="match status" value="1"/>
</dbReference>
<keyword evidence="6" id="KW-0547">Nucleotide-binding</keyword>
<feature type="compositionally biased region" description="Basic and acidic residues" evidence="11">
    <location>
        <begin position="907"/>
        <end position="918"/>
    </location>
</feature>
<feature type="transmembrane region" description="Helical" evidence="12">
    <location>
        <begin position="266"/>
        <end position="284"/>
    </location>
</feature>
<keyword evidence="8" id="KW-1278">Translocase</keyword>
<evidence type="ECO:0000256" key="12">
    <source>
        <dbReference type="SAM" id="Phobius"/>
    </source>
</evidence>
<evidence type="ECO:0000313" key="15">
    <source>
        <dbReference type="Proteomes" id="UP000306416"/>
    </source>
</evidence>
<feature type="region of interest" description="Disordered" evidence="11">
    <location>
        <begin position="907"/>
        <end position="929"/>
    </location>
</feature>
<dbReference type="SMART" id="SM00831">
    <property type="entry name" value="Cation_ATPase_N"/>
    <property type="match status" value="1"/>
</dbReference>
<feature type="transmembrane region" description="Helical" evidence="12">
    <location>
        <begin position="706"/>
        <end position="729"/>
    </location>
</feature>
<evidence type="ECO:0000256" key="3">
    <source>
        <dbReference type="ARBA" id="ARBA00022475"/>
    </source>
</evidence>
<accession>A0A4S1CFF4</accession>
<dbReference type="InterPro" id="IPR008250">
    <property type="entry name" value="ATPase_P-typ_transduc_dom_A_sf"/>
</dbReference>
<comment type="similarity">
    <text evidence="2">Belongs to the cation transport ATPase (P-type) (TC 3.A.3) family. Type IIA subfamily.</text>
</comment>
<dbReference type="InterPro" id="IPR004014">
    <property type="entry name" value="ATPase_P-typ_cation-transptr_N"/>
</dbReference>
<feature type="domain" description="Cation-transporting P-type ATPase N-terminal" evidence="13">
    <location>
        <begin position="25"/>
        <end position="98"/>
    </location>
</feature>
<keyword evidence="10 12" id="KW-0472">Membrane</keyword>
<feature type="transmembrane region" description="Helical" evidence="12">
    <location>
        <begin position="78"/>
        <end position="96"/>
    </location>
</feature>
<dbReference type="SUPFAM" id="SSF56784">
    <property type="entry name" value="HAD-like"/>
    <property type="match status" value="1"/>
</dbReference>
<dbReference type="InterPro" id="IPR023214">
    <property type="entry name" value="HAD_sf"/>
</dbReference>
<evidence type="ECO:0000256" key="1">
    <source>
        <dbReference type="ARBA" id="ARBA00004651"/>
    </source>
</evidence>
<proteinExistence type="inferred from homology"/>
<dbReference type="Gene3D" id="1.20.1110.10">
    <property type="entry name" value="Calcium-transporting ATPase, transmembrane domain"/>
    <property type="match status" value="1"/>
</dbReference>
<evidence type="ECO:0000256" key="4">
    <source>
        <dbReference type="ARBA" id="ARBA00022692"/>
    </source>
</evidence>
<dbReference type="InterPro" id="IPR001757">
    <property type="entry name" value="P_typ_ATPase"/>
</dbReference>
<keyword evidence="14" id="KW-0378">Hydrolase</keyword>
<dbReference type="InterPro" id="IPR023299">
    <property type="entry name" value="ATPase_P-typ_cyto_dom_N"/>
</dbReference>
<dbReference type="Gene3D" id="3.40.50.1000">
    <property type="entry name" value="HAD superfamily/HAD-like"/>
    <property type="match status" value="1"/>
</dbReference>
<dbReference type="SUPFAM" id="SSF81653">
    <property type="entry name" value="Calcium ATPase, transduction domain A"/>
    <property type="match status" value="1"/>
</dbReference>
<dbReference type="PRINTS" id="PR00120">
    <property type="entry name" value="HATPASE"/>
</dbReference>
<feature type="transmembrane region" description="Helical" evidence="12">
    <location>
        <begin position="775"/>
        <end position="799"/>
    </location>
</feature>
<gene>
    <name evidence="14" type="ORF">E4633_07900</name>
</gene>
<dbReference type="Gene3D" id="3.40.1110.10">
    <property type="entry name" value="Calcium-transporting ATPase, cytoplasmic domain N"/>
    <property type="match status" value="1"/>
</dbReference>
<dbReference type="GO" id="GO:0046872">
    <property type="term" value="F:metal ion binding"/>
    <property type="evidence" value="ECO:0007669"/>
    <property type="project" value="UniProtKB-KW"/>
</dbReference>
<evidence type="ECO:0000256" key="11">
    <source>
        <dbReference type="SAM" id="MobiDB-lite"/>
    </source>
</evidence>
<dbReference type="InterPro" id="IPR059000">
    <property type="entry name" value="ATPase_P-type_domA"/>
</dbReference>
<dbReference type="GO" id="GO:0005524">
    <property type="term" value="F:ATP binding"/>
    <property type="evidence" value="ECO:0007669"/>
    <property type="project" value="UniProtKB-KW"/>
</dbReference>
<dbReference type="PANTHER" id="PTHR43294:SF21">
    <property type="entry name" value="CATION TRANSPORTING ATPASE"/>
    <property type="match status" value="1"/>
</dbReference>
<feature type="transmembrane region" description="Helical" evidence="12">
    <location>
        <begin position="735"/>
        <end position="755"/>
    </location>
</feature>
<protein>
    <submittedName>
        <fullName evidence="14">HAD family hydrolase</fullName>
    </submittedName>
</protein>
<dbReference type="Pfam" id="PF00122">
    <property type="entry name" value="E1-E2_ATPase"/>
    <property type="match status" value="1"/>
</dbReference>
<feature type="transmembrane region" description="Helical" evidence="12">
    <location>
        <begin position="290"/>
        <end position="320"/>
    </location>
</feature>
<evidence type="ECO:0000313" key="14">
    <source>
        <dbReference type="EMBL" id="TGU72227.1"/>
    </source>
</evidence>
<dbReference type="GO" id="GO:0005886">
    <property type="term" value="C:plasma membrane"/>
    <property type="evidence" value="ECO:0007669"/>
    <property type="project" value="UniProtKB-SubCell"/>
</dbReference>
<dbReference type="FunFam" id="3.40.50.1000:FF:000028">
    <property type="entry name" value="Calcium-transporting P-type ATPase, putative"/>
    <property type="match status" value="1"/>
</dbReference>
<feature type="transmembrane region" description="Helical" evidence="12">
    <location>
        <begin position="881"/>
        <end position="902"/>
    </location>
</feature>
<dbReference type="GO" id="GO:0046873">
    <property type="term" value="F:metal ion transmembrane transporter activity"/>
    <property type="evidence" value="ECO:0007669"/>
    <property type="project" value="UniProtKB-ARBA"/>
</dbReference>
<comment type="subcellular location">
    <subcellularLocation>
        <location evidence="1">Cell membrane</location>
        <topology evidence="1">Multi-pass membrane protein</topology>
    </subcellularLocation>
</comment>
<reference evidence="14 15" key="1">
    <citation type="submission" date="2019-04" db="EMBL/GenBank/DDBJ databases">
        <title>Geobacter oryzae sp. nov., ferric-reducing bacteria isolated from paddy soil.</title>
        <authorList>
            <person name="Xu Z."/>
            <person name="Masuda Y."/>
            <person name="Itoh H."/>
            <person name="Senoo K."/>
        </authorList>
    </citation>
    <scope>NUCLEOTIDE SEQUENCE [LARGE SCALE GENOMIC DNA]</scope>
    <source>
        <strain evidence="14 15">Red111</strain>
    </source>
</reference>
<evidence type="ECO:0000256" key="9">
    <source>
        <dbReference type="ARBA" id="ARBA00022989"/>
    </source>
</evidence>
<dbReference type="GO" id="GO:0015662">
    <property type="term" value="F:P-type ion transporter activity"/>
    <property type="evidence" value="ECO:0007669"/>
    <property type="project" value="UniProtKB-ARBA"/>
</dbReference>
<evidence type="ECO:0000256" key="2">
    <source>
        <dbReference type="ARBA" id="ARBA00005675"/>
    </source>
</evidence>
<dbReference type="SUPFAM" id="SSF81665">
    <property type="entry name" value="Calcium ATPase, transmembrane domain M"/>
    <property type="match status" value="1"/>
</dbReference>
<dbReference type="InterPro" id="IPR036412">
    <property type="entry name" value="HAD-like_sf"/>
</dbReference>
<dbReference type="InterPro" id="IPR044492">
    <property type="entry name" value="P_typ_ATPase_HD_dom"/>
</dbReference>
<dbReference type="SUPFAM" id="SSF81660">
    <property type="entry name" value="Metal cation-transporting ATPase, ATP-binding domain N"/>
    <property type="match status" value="1"/>
</dbReference>
<keyword evidence="4 12" id="KW-0812">Transmembrane</keyword>